<proteinExistence type="predicted"/>
<accession>A0A3A8NSN6</accession>
<evidence type="ECO:0000313" key="1">
    <source>
        <dbReference type="EMBL" id="RKH47407.1"/>
    </source>
</evidence>
<dbReference type="AlphaFoldDB" id="A0A3A8NSN6"/>
<sequence length="101" mass="10441">MPPLFSRGIFRLSVVAWLALGLPASAQSLTGLTLINAGRDQDLGPLRSGATLDLSALPTRNLNVRANTTATGVGSVRFAYDGNATWTEGSPSSSSAPVKGR</sequence>
<evidence type="ECO:0000313" key="2">
    <source>
        <dbReference type="Proteomes" id="UP000273405"/>
    </source>
</evidence>
<comment type="caution">
    <text evidence="1">The sequence shown here is derived from an EMBL/GenBank/DDBJ whole genome shotgun (WGS) entry which is preliminary data.</text>
</comment>
<organism evidence="1 2">
    <name type="scientific">Corallococcus sicarius</name>
    <dbReference type="NCBI Taxonomy" id="2316726"/>
    <lineage>
        <taxon>Bacteria</taxon>
        <taxon>Pseudomonadati</taxon>
        <taxon>Myxococcota</taxon>
        <taxon>Myxococcia</taxon>
        <taxon>Myxococcales</taxon>
        <taxon>Cystobacterineae</taxon>
        <taxon>Myxococcaceae</taxon>
        <taxon>Corallococcus</taxon>
    </lineage>
</organism>
<name>A0A3A8NSN6_9BACT</name>
<dbReference type="Proteomes" id="UP000273405">
    <property type="component" value="Unassembled WGS sequence"/>
</dbReference>
<gene>
    <name evidence="1" type="ORF">D7X12_02785</name>
</gene>
<keyword evidence="2" id="KW-1185">Reference proteome</keyword>
<dbReference type="OrthoDB" id="7793240at2"/>
<dbReference type="EMBL" id="RAWG01000011">
    <property type="protein sequence ID" value="RKH47407.1"/>
    <property type="molecule type" value="Genomic_DNA"/>
</dbReference>
<protein>
    <submittedName>
        <fullName evidence="1">Uncharacterized protein</fullName>
    </submittedName>
</protein>
<dbReference type="RefSeq" id="WP_147443496.1">
    <property type="nucleotide sequence ID" value="NZ_RAWG01000011.1"/>
</dbReference>
<reference evidence="2" key="1">
    <citation type="submission" date="2018-09" db="EMBL/GenBank/DDBJ databases">
        <authorList>
            <person name="Livingstone P.G."/>
            <person name="Whitworth D.E."/>
        </authorList>
    </citation>
    <scope>NUCLEOTIDE SEQUENCE [LARGE SCALE GENOMIC DNA]</scope>
    <source>
        <strain evidence="2">CA040B</strain>
    </source>
</reference>